<evidence type="ECO:0000313" key="1">
    <source>
        <dbReference type="EMBL" id="EDN90684.1"/>
    </source>
</evidence>
<keyword evidence="2" id="KW-1185">Reference proteome</keyword>
<evidence type="ECO:0000313" key="2">
    <source>
        <dbReference type="Proteomes" id="UP000001312"/>
    </source>
</evidence>
<dbReference type="HOGENOM" id="CLU_2689280_0_0_1"/>
<dbReference type="GeneID" id="5494669"/>
<dbReference type="KEGG" id="ssl:SS1G_00084"/>
<dbReference type="InParanoid" id="A7E462"/>
<proteinExistence type="predicted"/>
<gene>
    <name evidence="1" type="ORF">SS1G_00084</name>
</gene>
<organism evidence="1 2">
    <name type="scientific">Sclerotinia sclerotiorum (strain ATCC 18683 / 1980 / Ss-1)</name>
    <name type="common">White mold</name>
    <name type="synonym">Whetzelinia sclerotiorum</name>
    <dbReference type="NCBI Taxonomy" id="665079"/>
    <lineage>
        <taxon>Eukaryota</taxon>
        <taxon>Fungi</taxon>
        <taxon>Dikarya</taxon>
        <taxon>Ascomycota</taxon>
        <taxon>Pezizomycotina</taxon>
        <taxon>Leotiomycetes</taxon>
        <taxon>Helotiales</taxon>
        <taxon>Sclerotiniaceae</taxon>
        <taxon>Sclerotinia</taxon>
    </lineage>
</organism>
<dbReference type="EMBL" id="CH476621">
    <property type="protein sequence ID" value="EDN90684.1"/>
    <property type="molecule type" value="Genomic_DNA"/>
</dbReference>
<reference evidence="2" key="1">
    <citation type="journal article" date="2011" name="PLoS Genet.">
        <title>Genomic analysis of the necrotrophic fungal pathogens Sclerotinia sclerotiorum and Botrytis cinerea.</title>
        <authorList>
            <person name="Amselem J."/>
            <person name="Cuomo C.A."/>
            <person name="van Kan J.A."/>
            <person name="Viaud M."/>
            <person name="Benito E.P."/>
            <person name="Couloux A."/>
            <person name="Coutinho P.M."/>
            <person name="de Vries R.P."/>
            <person name="Dyer P.S."/>
            <person name="Fillinger S."/>
            <person name="Fournier E."/>
            <person name="Gout L."/>
            <person name="Hahn M."/>
            <person name="Kohn L."/>
            <person name="Lapalu N."/>
            <person name="Plummer K.M."/>
            <person name="Pradier J.M."/>
            <person name="Quevillon E."/>
            <person name="Sharon A."/>
            <person name="Simon A."/>
            <person name="ten Have A."/>
            <person name="Tudzynski B."/>
            <person name="Tudzynski P."/>
            <person name="Wincker P."/>
            <person name="Andrew M."/>
            <person name="Anthouard V."/>
            <person name="Beever R.E."/>
            <person name="Beffa R."/>
            <person name="Benoit I."/>
            <person name="Bouzid O."/>
            <person name="Brault B."/>
            <person name="Chen Z."/>
            <person name="Choquer M."/>
            <person name="Collemare J."/>
            <person name="Cotton P."/>
            <person name="Danchin E.G."/>
            <person name="Da Silva C."/>
            <person name="Gautier A."/>
            <person name="Giraud C."/>
            <person name="Giraud T."/>
            <person name="Gonzalez C."/>
            <person name="Grossetete S."/>
            <person name="Guldener U."/>
            <person name="Henrissat B."/>
            <person name="Howlett B.J."/>
            <person name="Kodira C."/>
            <person name="Kretschmer M."/>
            <person name="Lappartient A."/>
            <person name="Leroch M."/>
            <person name="Levis C."/>
            <person name="Mauceli E."/>
            <person name="Neuveglise C."/>
            <person name="Oeser B."/>
            <person name="Pearson M."/>
            <person name="Poulain J."/>
            <person name="Poussereau N."/>
            <person name="Quesneville H."/>
            <person name="Rascle C."/>
            <person name="Schumacher J."/>
            <person name="Segurens B."/>
            <person name="Sexton A."/>
            <person name="Silva E."/>
            <person name="Sirven C."/>
            <person name="Soanes D.M."/>
            <person name="Talbot N.J."/>
            <person name="Templeton M."/>
            <person name="Yandava C."/>
            <person name="Yarden O."/>
            <person name="Zeng Q."/>
            <person name="Rollins J.A."/>
            <person name="Lebrun M.H."/>
            <person name="Dickman M."/>
        </authorList>
    </citation>
    <scope>NUCLEOTIDE SEQUENCE [LARGE SCALE GENOMIC DNA]</scope>
    <source>
        <strain evidence="2">ATCC 18683 / 1980 / Ss-1</strain>
    </source>
</reference>
<dbReference type="AlphaFoldDB" id="A7E462"/>
<name>A7E462_SCLS1</name>
<dbReference type="Proteomes" id="UP000001312">
    <property type="component" value="Unassembled WGS sequence"/>
</dbReference>
<protein>
    <submittedName>
        <fullName evidence="1">Uncharacterized protein</fullName>
    </submittedName>
</protein>
<sequence length="74" mass="8270">MNKKRKTWHAVAHWCGDPSSRLLGDLVNCRCGVRHSLLFAVPCHPSSCGQACKRTSKQASKRDFTPPGNKQYNT</sequence>
<dbReference type="RefSeq" id="XP_001597998.1">
    <property type="nucleotide sequence ID" value="XM_001597948.1"/>
</dbReference>
<accession>A7E462</accession>